<evidence type="ECO:0000313" key="1">
    <source>
        <dbReference type="EMBL" id="AXH43565.1"/>
    </source>
</evidence>
<sequence>MVEQAATRRPFLCPEHTMIVDRKDGKWRVTQMACGCHWRADLTEGKGVFAGKVISQQMNKDQFERWKGESDGVD</sequence>
<reference evidence="1 2" key="1">
    <citation type="journal article" date="2019" name="J. Basic Microbiol.">
        <title>Complete genome sequence analysis of temperate Erwinia bacteriophages 49 and 59.</title>
        <authorList>
            <person name="Zlatohurska M."/>
            <person name="Gorb T."/>
            <person name="Romaniuk L."/>
            <person name="Korol N."/>
            <person name="Faidiuk Y."/>
            <person name="Kropinski A.M."/>
            <person name="Kushkina A."/>
            <person name="Tovkach F."/>
        </authorList>
    </citation>
    <scope>NUCLEOTIDE SEQUENCE [LARGE SCALE GENOMIC DNA]</scope>
</reference>
<evidence type="ECO:0000313" key="2">
    <source>
        <dbReference type="Proteomes" id="UP000310697"/>
    </source>
</evidence>
<gene>
    <name evidence="1" type="ORF">MZUP2_470</name>
</gene>
<dbReference type="Proteomes" id="UP000310697">
    <property type="component" value="Segment"/>
</dbReference>
<keyword evidence="2" id="KW-1185">Reference proteome</keyword>
<protein>
    <submittedName>
        <fullName evidence="1">Uncharacterized protein</fullName>
    </submittedName>
</protein>
<accession>A0A4Y1NSE3</accession>
<proteinExistence type="predicted"/>
<dbReference type="EMBL" id="MH443101">
    <property type="protein sequence ID" value="AXH43565.1"/>
    <property type="molecule type" value="Genomic_DNA"/>
</dbReference>
<organism evidence="1 2">
    <name type="scientific">Erwinia phage vB_EhrS_59</name>
    <dbReference type="NCBI Taxonomy" id="2283025"/>
    <lineage>
        <taxon>Viruses</taxon>
        <taxon>Duplodnaviria</taxon>
        <taxon>Heunggongvirae</taxon>
        <taxon>Uroviricota</taxon>
        <taxon>Caudoviricetes</taxon>
        <taxon>Feofaniavirus</taxon>
        <taxon>Feofaniavirus Eho59</taxon>
    </lineage>
</organism>
<name>A0A4Y1NSE3_9CAUD</name>